<dbReference type="Proteomes" id="UP000266183">
    <property type="component" value="Chromosome"/>
</dbReference>
<evidence type="ECO:0000313" key="6">
    <source>
        <dbReference type="Proteomes" id="UP000266183"/>
    </source>
</evidence>
<comment type="similarity">
    <text evidence="1">Belongs to the aldehyde dehydrogenase family.</text>
</comment>
<evidence type="ECO:0000256" key="2">
    <source>
        <dbReference type="ARBA" id="ARBA00022857"/>
    </source>
</evidence>
<keyword evidence="6" id="KW-1185">Reference proteome</keyword>
<gene>
    <name evidence="5" type="ORF">D4L85_01195</name>
</gene>
<evidence type="ECO:0000256" key="3">
    <source>
        <dbReference type="ARBA" id="ARBA00023002"/>
    </source>
</evidence>
<dbReference type="FunFam" id="3.40.309.10:FF:000009">
    <property type="entry name" value="Aldehyde dehydrogenase A"/>
    <property type="match status" value="1"/>
</dbReference>
<proteinExistence type="inferred from homology"/>
<evidence type="ECO:0000256" key="1">
    <source>
        <dbReference type="ARBA" id="ARBA00009986"/>
    </source>
</evidence>
<dbReference type="PANTHER" id="PTHR43217">
    <property type="entry name" value="SUCCINATE SEMIALDEHYDE DEHYDROGENASE [NAD(P)+] SAD"/>
    <property type="match status" value="1"/>
</dbReference>
<dbReference type="CDD" id="cd07100">
    <property type="entry name" value="ALDH_SSADH1_GabD1"/>
    <property type="match status" value="1"/>
</dbReference>
<sequence length="450" mass="48910">MLRSINPFDQSVVGEFQPMDASTVQKKLDTAGKAYQSWKRTTFAERTTLMQKAAALLRANKEEYARTITLEMGKVIGEARAEIEKSAGACEFFANNAEKFLADQIIATDARRSLVSHHPTGAILAVMPWNFPFWQVIRFAAPALMAGNVGLLKHASTVSKCSLLLEQVFREAGFPEGVFQSLLIDNKVIESVIESDIVQGVALTGSEFAGSQVAAIAGKHIKRTVLELGGSDPFIVLADADLEKTAKIATQSRMQNAGQSCISAKRFIVVEQVKEEFMSRFAENIKALRQGDPFDGNISMGPVARVDLAETLEKQLNASVKLGARIVTGGQRQQANVQPILLDQVKPGIPAFDEETFGPLAAVITARTEEEAVKLANASRYGLGASIWTKDIERGERLAREVESGSVFINALMKSDQRLPFGGTKKSGYGRELSEAGIKEFVNVKTISIA</sequence>
<dbReference type="PANTHER" id="PTHR43217:SF1">
    <property type="entry name" value="SUCCINATE SEMIALDEHYDE DEHYDROGENASE [NAD(P)+] SAD"/>
    <property type="match status" value="1"/>
</dbReference>
<dbReference type="KEGG" id="chk:D4L85_01195"/>
<dbReference type="FunFam" id="3.40.605.10:FF:000012">
    <property type="entry name" value="NAD-dependent succinate-semialdehyde dehydrogenase"/>
    <property type="match status" value="1"/>
</dbReference>
<accession>A0A385SZU6</accession>
<dbReference type="AlphaFoldDB" id="A0A385SZU6"/>
<reference evidence="6" key="1">
    <citation type="submission" date="2018-09" db="EMBL/GenBank/DDBJ databases">
        <title>Chryseolinea sp. KIS68-18 isolated from soil.</title>
        <authorList>
            <person name="Weon H.-Y."/>
            <person name="Kwon S.-W."/>
            <person name="Lee S.A."/>
        </authorList>
    </citation>
    <scope>NUCLEOTIDE SEQUENCE [LARGE SCALE GENOMIC DNA]</scope>
    <source>
        <strain evidence="6">KIS68-18</strain>
    </source>
</reference>
<dbReference type="EMBL" id="CP032382">
    <property type="protein sequence ID" value="AYB35360.1"/>
    <property type="molecule type" value="Genomic_DNA"/>
</dbReference>
<dbReference type="InterPro" id="IPR016162">
    <property type="entry name" value="Ald_DH_N"/>
</dbReference>
<dbReference type="Pfam" id="PF00171">
    <property type="entry name" value="Aldedh"/>
    <property type="match status" value="1"/>
</dbReference>
<dbReference type="Gene3D" id="3.40.605.10">
    <property type="entry name" value="Aldehyde Dehydrogenase, Chain A, domain 1"/>
    <property type="match status" value="1"/>
</dbReference>
<dbReference type="OrthoDB" id="9762913at2"/>
<dbReference type="GO" id="GO:0004030">
    <property type="term" value="F:aldehyde dehydrogenase [NAD(P)+] activity"/>
    <property type="evidence" value="ECO:0007669"/>
    <property type="project" value="InterPro"/>
</dbReference>
<keyword evidence="2" id="KW-0521">NADP</keyword>
<dbReference type="InterPro" id="IPR016163">
    <property type="entry name" value="Ald_DH_C"/>
</dbReference>
<feature type="domain" description="Aldehyde dehydrogenase" evidence="4">
    <location>
        <begin position="3"/>
        <end position="447"/>
    </location>
</feature>
<name>A0A385SZU6_9BACT</name>
<organism evidence="5 6">
    <name type="scientific">Chryseolinea soli</name>
    <dbReference type="NCBI Taxonomy" id="2321403"/>
    <lineage>
        <taxon>Bacteria</taxon>
        <taxon>Pseudomonadati</taxon>
        <taxon>Bacteroidota</taxon>
        <taxon>Cytophagia</taxon>
        <taxon>Cytophagales</taxon>
        <taxon>Fulvivirgaceae</taxon>
        <taxon>Chryseolinea</taxon>
    </lineage>
</organism>
<keyword evidence="3" id="KW-0560">Oxidoreductase</keyword>
<evidence type="ECO:0000313" key="5">
    <source>
        <dbReference type="EMBL" id="AYB35360.1"/>
    </source>
</evidence>
<protein>
    <submittedName>
        <fullName evidence="5">NAD-dependent succinate-semialdehyde dehydrogenase</fullName>
    </submittedName>
</protein>
<dbReference type="InterPro" id="IPR015590">
    <property type="entry name" value="Aldehyde_DH_dom"/>
</dbReference>
<dbReference type="SUPFAM" id="SSF53720">
    <property type="entry name" value="ALDH-like"/>
    <property type="match status" value="1"/>
</dbReference>
<evidence type="ECO:0000259" key="4">
    <source>
        <dbReference type="Pfam" id="PF00171"/>
    </source>
</evidence>
<dbReference type="Gene3D" id="3.40.309.10">
    <property type="entry name" value="Aldehyde Dehydrogenase, Chain A, domain 2"/>
    <property type="match status" value="1"/>
</dbReference>
<dbReference type="InterPro" id="IPR047110">
    <property type="entry name" value="GABD/Sad-like"/>
</dbReference>
<dbReference type="RefSeq" id="WP_119758608.1">
    <property type="nucleotide sequence ID" value="NZ_CP032382.1"/>
</dbReference>
<dbReference type="GO" id="GO:0004777">
    <property type="term" value="F:succinate-semialdehyde dehydrogenase (NAD+) activity"/>
    <property type="evidence" value="ECO:0007669"/>
    <property type="project" value="TreeGrafter"/>
</dbReference>
<dbReference type="InterPro" id="IPR016161">
    <property type="entry name" value="Ald_DH/histidinol_DH"/>
</dbReference>
<dbReference type="InterPro" id="IPR044148">
    <property type="entry name" value="ALDH_GabD1-like"/>
</dbReference>